<comment type="caution">
    <text evidence="1">The sequence shown here is derived from an EMBL/GenBank/DDBJ whole genome shotgun (WGS) entry which is preliminary data.</text>
</comment>
<organism evidence="1 2">
    <name type="scientific">Paenibacillus alvei TS-15</name>
    <dbReference type="NCBI Taxonomy" id="1117108"/>
    <lineage>
        <taxon>Bacteria</taxon>
        <taxon>Bacillati</taxon>
        <taxon>Bacillota</taxon>
        <taxon>Bacilli</taxon>
        <taxon>Bacillales</taxon>
        <taxon>Paenibacillaceae</taxon>
        <taxon>Paenibacillus</taxon>
    </lineage>
</organism>
<dbReference type="PATRIC" id="fig|1117108.3.peg.1294"/>
<gene>
    <name evidence="1" type="ORF">PAALTS15_06224</name>
</gene>
<evidence type="ECO:0000313" key="1">
    <source>
        <dbReference type="EMBL" id="EPY08144.1"/>
    </source>
</evidence>
<dbReference type="AlphaFoldDB" id="S9STZ1"/>
<protein>
    <recommendedName>
        <fullName evidence="3">TetR family transcriptional regulator</fullName>
    </recommendedName>
</protein>
<dbReference type="EMBL" id="ATMT01000022">
    <property type="protein sequence ID" value="EPY08144.1"/>
    <property type="molecule type" value="Genomic_DNA"/>
</dbReference>
<dbReference type="Gene3D" id="1.10.357.10">
    <property type="entry name" value="Tetracycline Repressor, domain 2"/>
    <property type="match status" value="1"/>
</dbReference>
<name>S9STZ1_PAEAL</name>
<accession>S9STZ1</accession>
<dbReference type="Proteomes" id="UP000015344">
    <property type="component" value="Unassembled WGS sequence"/>
</dbReference>
<evidence type="ECO:0000313" key="2">
    <source>
        <dbReference type="Proteomes" id="UP000015344"/>
    </source>
</evidence>
<proteinExistence type="predicted"/>
<reference evidence="1 2" key="1">
    <citation type="submission" date="2013-05" db="EMBL/GenBank/DDBJ databases">
        <authorList>
            <person name="Strain E.A."/>
            <person name="Brown E."/>
            <person name="Allard M.W."/>
            <person name="Luo Y.L."/>
        </authorList>
    </citation>
    <scope>NUCLEOTIDE SEQUENCE [LARGE SCALE GENOMIC DNA]</scope>
    <source>
        <strain evidence="1 2">TS-15</strain>
    </source>
</reference>
<sequence>MEHAIELFVSRVDHNRFRTDIEPRQAVEFVLLSLEALITKQMSSLNEQELDEGGTVPALDTSLYIHMLKYGVYRGAGK</sequence>
<evidence type="ECO:0008006" key="3">
    <source>
        <dbReference type="Google" id="ProtNLM"/>
    </source>
</evidence>